<evidence type="ECO:0000256" key="8">
    <source>
        <dbReference type="ARBA" id="ARBA00022605"/>
    </source>
</evidence>
<dbReference type="InterPro" id="IPR018300">
    <property type="entry name" value="Aminotrans_IV_CS"/>
</dbReference>
<evidence type="ECO:0000256" key="15">
    <source>
        <dbReference type="PIRSR" id="PIRSR006468-1"/>
    </source>
</evidence>
<evidence type="ECO:0000256" key="2">
    <source>
        <dbReference type="ARBA" id="ARBA00003109"/>
    </source>
</evidence>
<evidence type="ECO:0000256" key="5">
    <source>
        <dbReference type="ARBA" id="ARBA00005072"/>
    </source>
</evidence>
<keyword evidence="11 18" id="KW-0100">Branched-chain amino acid biosynthesis</keyword>
<organism evidence="19">
    <name type="scientific">Ignavibacterium album</name>
    <dbReference type="NCBI Taxonomy" id="591197"/>
    <lineage>
        <taxon>Bacteria</taxon>
        <taxon>Pseudomonadati</taxon>
        <taxon>Ignavibacteriota</taxon>
        <taxon>Ignavibacteria</taxon>
        <taxon>Ignavibacteriales</taxon>
        <taxon>Ignavibacteriaceae</taxon>
        <taxon>Ignavibacterium</taxon>
    </lineage>
</organism>
<name>A0A7V2ZHV5_9BACT</name>
<evidence type="ECO:0000256" key="10">
    <source>
        <dbReference type="ARBA" id="ARBA00022898"/>
    </source>
</evidence>
<dbReference type="NCBIfam" id="TIGR01123">
    <property type="entry name" value="ilvE_II"/>
    <property type="match status" value="1"/>
</dbReference>
<protein>
    <recommendedName>
        <fullName evidence="18">Branched-chain-amino-acid aminotransferase</fullName>
        <ecNumber evidence="18">2.6.1.42</ecNumber>
    </recommendedName>
</protein>
<evidence type="ECO:0000256" key="11">
    <source>
        <dbReference type="ARBA" id="ARBA00023304"/>
    </source>
</evidence>
<dbReference type="Gene3D" id="3.20.10.10">
    <property type="entry name" value="D-amino Acid Aminotransferase, subunit A, domain 2"/>
    <property type="match status" value="1"/>
</dbReference>
<comment type="similarity">
    <text evidence="6 16">Belongs to the class-IV pyridoxal-phosphate-dependent aminotransferase family.</text>
</comment>
<dbReference type="InterPro" id="IPR036038">
    <property type="entry name" value="Aminotransferase-like"/>
</dbReference>
<dbReference type="InterPro" id="IPR043131">
    <property type="entry name" value="BCAT-like_N"/>
</dbReference>
<dbReference type="GO" id="GO:0009097">
    <property type="term" value="P:isoleucine biosynthetic process"/>
    <property type="evidence" value="ECO:0007669"/>
    <property type="project" value="UniProtKB-UniPathway"/>
</dbReference>
<evidence type="ECO:0000256" key="7">
    <source>
        <dbReference type="ARBA" id="ARBA00022576"/>
    </source>
</evidence>
<dbReference type="UniPathway" id="UPA00047">
    <property type="reaction ID" value="UER00058"/>
</dbReference>
<dbReference type="PANTHER" id="PTHR11825">
    <property type="entry name" value="SUBGROUP IIII AMINOTRANSFERASE"/>
    <property type="match status" value="1"/>
</dbReference>
<dbReference type="Pfam" id="PF01063">
    <property type="entry name" value="Aminotran_4"/>
    <property type="match status" value="1"/>
</dbReference>
<sequence>MKNKINYLLKERKNKIILPEKLGFGQYFTDHMFEMDYTKEKGWHNATIKPLSEIYLHPATSFIHYGQTIFEGLKAFRTADDEIQIFRPDTHLERMNNSAKRVCMPEIDTDFVLDAMKELIAIDSEWIPTKKGEALYIRPFMFGSDPALGVRPSNSYKFIIILSPVGAYYPEGFKPVKILAQDDYVRAVRKGLGECKTAANYAASLLAADEAAKKGFTQVLWLDGVEQKYIEEVGTMNIFIHFKDEIATPKLTGSILPGVTRRSVIQLLKEWGLKVTERLIPIREVIDAYDSGNLVGVFGTGTAAVISSVGLLSYKGKDMVINDGKVGELDLKLFNELTAIHYGEKEDTHNWIFKVEKKTVEV</sequence>
<gene>
    <name evidence="19" type="ORF">ENS31_01810</name>
</gene>
<evidence type="ECO:0000256" key="12">
    <source>
        <dbReference type="ARBA" id="ARBA00048212"/>
    </source>
</evidence>
<keyword evidence="8 18" id="KW-0028">Amino-acid biosynthesis</keyword>
<dbReference type="GO" id="GO:0009098">
    <property type="term" value="P:L-leucine biosynthetic process"/>
    <property type="evidence" value="ECO:0007669"/>
    <property type="project" value="UniProtKB-UniPathway"/>
</dbReference>
<evidence type="ECO:0000256" key="1">
    <source>
        <dbReference type="ARBA" id="ARBA00001933"/>
    </source>
</evidence>
<comment type="pathway">
    <text evidence="4">Amino-acid biosynthesis; L-valine biosynthesis; L-valine from pyruvate: step 4/4.</text>
</comment>
<dbReference type="Gene3D" id="3.30.470.10">
    <property type="match status" value="1"/>
</dbReference>
<evidence type="ECO:0000256" key="16">
    <source>
        <dbReference type="RuleBase" id="RU004106"/>
    </source>
</evidence>
<dbReference type="PANTHER" id="PTHR11825:SF44">
    <property type="entry name" value="BRANCHED-CHAIN-AMINO-ACID AMINOTRANSFERASE"/>
    <property type="match status" value="1"/>
</dbReference>
<evidence type="ECO:0000256" key="6">
    <source>
        <dbReference type="ARBA" id="ARBA00009320"/>
    </source>
</evidence>
<dbReference type="SUPFAM" id="SSF56752">
    <property type="entry name" value="D-aminoacid aminotransferase-like PLP-dependent enzymes"/>
    <property type="match status" value="1"/>
</dbReference>
<comment type="pathway">
    <text evidence="3">Amino-acid biosynthesis; L-isoleucine biosynthesis; L-isoleucine from 2-oxobutanoate: step 4/4.</text>
</comment>
<keyword evidence="9 18" id="KW-0808">Transferase</keyword>
<dbReference type="EMBL" id="DSUJ01000008">
    <property type="protein sequence ID" value="HFI90247.1"/>
    <property type="molecule type" value="Genomic_DNA"/>
</dbReference>
<evidence type="ECO:0000256" key="17">
    <source>
        <dbReference type="RuleBase" id="RU004516"/>
    </source>
</evidence>
<keyword evidence="10 17" id="KW-0663">Pyridoxal phosphate</keyword>
<keyword evidence="7 18" id="KW-0032">Aminotransferase</keyword>
<evidence type="ECO:0000256" key="3">
    <source>
        <dbReference type="ARBA" id="ARBA00004824"/>
    </source>
</evidence>
<comment type="caution">
    <text evidence="19">The sequence shown here is derived from an EMBL/GenBank/DDBJ whole genome shotgun (WGS) entry which is preliminary data.</text>
</comment>
<comment type="catalytic activity">
    <reaction evidence="13 18">
        <text>L-isoleucine + 2-oxoglutarate = (S)-3-methyl-2-oxopentanoate + L-glutamate</text>
        <dbReference type="Rhea" id="RHEA:24801"/>
        <dbReference type="ChEBI" id="CHEBI:16810"/>
        <dbReference type="ChEBI" id="CHEBI:29985"/>
        <dbReference type="ChEBI" id="CHEBI:35146"/>
        <dbReference type="ChEBI" id="CHEBI:58045"/>
        <dbReference type="EC" id="2.6.1.42"/>
    </reaction>
</comment>
<dbReference type="AlphaFoldDB" id="A0A7V2ZHV5"/>
<dbReference type="InterPro" id="IPR005786">
    <property type="entry name" value="B_amino_transII"/>
</dbReference>
<dbReference type="InterPro" id="IPR033939">
    <property type="entry name" value="BCAT_family"/>
</dbReference>
<evidence type="ECO:0000256" key="14">
    <source>
        <dbReference type="ARBA" id="ARBA00049229"/>
    </source>
</evidence>
<dbReference type="GO" id="GO:0004084">
    <property type="term" value="F:branched-chain-amino-acid transaminase activity"/>
    <property type="evidence" value="ECO:0007669"/>
    <property type="project" value="UniProtKB-EC"/>
</dbReference>
<comment type="function">
    <text evidence="2">Acts on leucine, isoleucine and valine.</text>
</comment>
<evidence type="ECO:0000256" key="13">
    <source>
        <dbReference type="ARBA" id="ARBA00048798"/>
    </source>
</evidence>
<comment type="pathway">
    <text evidence="5">Amino-acid biosynthesis; L-leucine biosynthesis; L-leucine from 3-methyl-2-oxobutanoate: step 4/4.</text>
</comment>
<dbReference type="PIRSF" id="PIRSF006468">
    <property type="entry name" value="BCAT1"/>
    <property type="match status" value="1"/>
</dbReference>
<dbReference type="EC" id="2.6.1.42" evidence="18"/>
<dbReference type="GO" id="GO:0009099">
    <property type="term" value="P:L-valine biosynthetic process"/>
    <property type="evidence" value="ECO:0007669"/>
    <property type="project" value="UniProtKB-UniPathway"/>
</dbReference>
<dbReference type="InterPro" id="IPR001544">
    <property type="entry name" value="Aminotrans_IV"/>
</dbReference>
<reference evidence="19" key="1">
    <citation type="journal article" date="2020" name="mSystems">
        <title>Genome- and Community-Level Interaction Insights into Carbon Utilization and Element Cycling Functions of Hydrothermarchaeota in Hydrothermal Sediment.</title>
        <authorList>
            <person name="Zhou Z."/>
            <person name="Liu Y."/>
            <person name="Xu W."/>
            <person name="Pan J."/>
            <person name="Luo Z.H."/>
            <person name="Li M."/>
        </authorList>
    </citation>
    <scope>NUCLEOTIDE SEQUENCE [LARGE SCALE GENOMIC DNA]</scope>
    <source>
        <strain evidence="19">SpSt-479</strain>
    </source>
</reference>
<feature type="modified residue" description="N6-(pyridoxal phosphate)lysine" evidence="15">
    <location>
        <position position="196"/>
    </location>
</feature>
<dbReference type="UniPathway" id="UPA00048">
    <property type="reaction ID" value="UER00073"/>
</dbReference>
<comment type="cofactor">
    <cofactor evidence="1 17">
        <name>pyridoxal 5'-phosphate</name>
        <dbReference type="ChEBI" id="CHEBI:597326"/>
    </cofactor>
</comment>
<dbReference type="PROSITE" id="PS00770">
    <property type="entry name" value="AA_TRANSFER_CLASS_4"/>
    <property type="match status" value="1"/>
</dbReference>
<comment type="catalytic activity">
    <reaction evidence="14 18">
        <text>L-leucine + 2-oxoglutarate = 4-methyl-2-oxopentanoate + L-glutamate</text>
        <dbReference type="Rhea" id="RHEA:18321"/>
        <dbReference type="ChEBI" id="CHEBI:16810"/>
        <dbReference type="ChEBI" id="CHEBI:17865"/>
        <dbReference type="ChEBI" id="CHEBI:29985"/>
        <dbReference type="ChEBI" id="CHEBI:57427"/>
        <dbReference type="EC" id="2.6.1.42"/>
    </reaction>
</comment>
<accession>A0A7V2ZHV5</accession>
<dbReference type="UniPathway" id="UPA00049">
    <property type="reaction ID" value="UER00062"/>
</dbReference>
<dbReference type="InterPro" id="IPR043132">
    <property type="entry name" value="BCAT-like_C"/>
</dbReference>
<evidence type="ECO:0000256" key="4">
    <source>
        <dbReference type="ARBA" id="ARBA00004931"/>
    </source>
</evidence>
<proteinExistence type="inferred from homology"/>
<comment type="catalytic activity">
    <reaction evidence="12 18">
        <text>L-valine + 2-oxoglutarate = 3-methyl-2-oxobutanoate + L-glutamate</text>
        <dbReference type="Rhea" id="RHEA:24813"/>
        <dbReference type="ChEBI" id="CHEBI:11851"/>
        <dbReference type="ChEBI" id="CHEBI:16810"/>
        <dbReference type="ChEBI" id="CHEBI:29985"/>
        <dbReference type="ChEBI" id="CHEBI:57762"/>
        <dbReference type="EC" id="2.6.1.42"/>
    </reaction>
</comment>
<evidence type="ECO:0000256" key="9">
    <source>
        <dbReference type="ARBA" id="ARBA00022679"/>
    </source>
</evidence>
<evidence type="ECO:0000313" key="19">
    <source>
        <dbReference type="EMBL" id="HFI90247.1"/>
    </source>
</evidence>
<dbReference type="NCBIfam" id="NF009897">
    <property type="entry name" value="PRK13357.1"/>
    <property type="match status" value="1"/>
</dbReference>
<dbReference type="CDD" id="cd01557">
    <property type="entry name" value="BCAT_beta_family"/>
    <property type="match status" value="1"/>
</dbReference>
<evidence type="ECO:0000256" key="18">
    <source>
        <dbReference type="RuleBase" id="RU004517"/>
    </source>
</evidence>